<protein>
    <recommendedName>
        <fullName evidence="2">DUF8173 domain-containing protein</fullName>
    </recommendedName>
</protein>
<feature type="transmembrane region" description="Helical" evidence="1">
    <location>
        <begin position="135"/>
        <end position="154"/>
    </location>
</feature>
<accession>A0A1G9WBN2</accession>
<feature type="domain" description="DUF8173" evidence="2">
    <location>
        <begin position="1"/>
        <end position="180"/>
    </location>
</feature>
<reference evidence="4" key="1">
    <citation type="submission" date="2016-10" db="EMBL/GenBank/DDBJ databases">
        <authorList>
            <person name="Varghese N."/>
            <person name="Submissions S."/>
        </authorList>
    </citation>
    <scope>NUCLEOTIDE SEQUENCE [LARGE SCALE GENOMIC DNA]</scope>
    <source>
        <strain evidence="4">CGMCC 1.10119</strain>
    </source>
</reference>
<dbReference type="AlphaFoldDB" id="A0A1G9WBN2"/>
<sequence length="201" mass="20514">MVPSKRLLTPFVSLLALLSLAGVAAAQTPPETPQLSPLLRLTIALAVNGVLGLLIVAFAPDYTQALVDDIRDDPAVAFVWGLIAAIGGLIALVILAITIIGLFVGIPVAFVVALVGGVVGMVALGEVLADRVTDASLHLGLGVGVVVSSLLSLVPILGGVVNFVVGTLGIGAVVNRYWTKRQENKGNDRQRPADSGGASDV</sequence>
<dbReference type="RefSeq" id="WP_211603255.1">
    <property type="nucleotide sequence ID" value="NZ_FNHL01000003.1"/>
</dbReference>
<organism evidence="3 4">
    <name type="scientific">Halogranum gelatinilyticum</name>
    <dbReference type="NCBI Taxonomy" id="660521"/>
    <lineage>
        <taxon>Archaea</taxon>
        <taxon>Methanobacteriati</taxon>
        <taxon>Methanobacteriota</taxon>
        <taxon>Stenosarchaea group</taxon>
        <taxon>Halobacteria</taxon>
        <taxon>Halobacteriales</taxon>
        <taxon>Haloferacaceae</taxon>
    </lineage>
</organism>
<keyword evidence="1" id="KW-0812">Transmembrane</keyword>
<dbReference type="Pfam" id="PF26514">
    <property type="entry name" value="DUF8173"/>
    <property type="match status" value="1"/>
</dbReference>
<dbReference type="Proteomes" id="UP000199451">
    <property type="component" value="Unassembled WGS sequence"/>
</dbReference>
<feature type="transmembrane region" description="Helical" evidence="1">
    <location>
        <begin position="75"/>
        <end position="100"/>
    </location>
</feature>
<dbReference type="InterPro" id="IPR058486">
    <property type="entry name" value="DUF8173"/>
</dbReference>
<gene>
    <name evidence="3" type="ORF">SAMN04487949_2686</name>
</gene>
<proteinExistence type="predicted"/>
<feature type="transmembrane region" description="Helical" evidence="1">
    <location>
        <begin position="42"/>
        <end position="63"/>
    </location>
</feature>
<evidence type="ECO:0000313" key="4">
    <source>
        <dbReference type="Proteomes" id="UP000199451"/>
    </source>
</evidence>
<evidence type="ECO:0000313" key="3">
    <source>
        <dbReference type="EMBL" id="SDM81683.1"/>
    </source>
</evidence>
<evidence type="ECO:0000259" key="2">
    <source>
        <dbReference type="Pfam" id="PF26514"/>
    </source>
</evidence>
<feature type="transmembrane region" description="Helical" evidence="1">
    <location>
        <begin position="160"/>
        <end position="179"/>
    </location>
</feature>
<name>A0A1G9WBN2_9EURY</name>
<keyword evidence="4" id="KW-1185">Reference proteome</keyword>
<feature type="transmembrane region" description="Helical" evidence="1">
    <location>
        <begin position="106"/>
        <end position="128"/>
    </location>
</feature>
<keyword evidence="1" id="KW-0472">Membrane</keyword>
<dbReference type="EMBL" id="FNHL01000003">
    <property type="protein sequence ID" value="SDM81683.1"/>
    <property type="molecule type" value="Genomic_DNA"/>
</dbReference>
<keyword evidence="1" id="KW-1133">Transmembrane helix</keyword>
<evidence type="ECO:0000256" key="1">
    <source>
        <dbReference type="SAM" id="Phobius"/>
    </source>
</evidence>